<feature type="domain" description="Core-binding (CB)" evidence="2">
    <location>
        <begin position="88"/>
        <end position="188"/>
    </location>
</feature>
<reference evidence="3" key="1">
    <citation type="submission" date="2018-05" db="EMBL/GenBank/DDBJ databases">
        <authorList>
            <person name="Lanie J.A."/>
            <person name="Ng W.-L."/>
            <person name="Kazmierczak K.M."/>
            <person name="Andrzejewski T.M."/>
            <person name="Davidsen T.M."/>
            <person name="Wayne K.J."/>
            <person name="Tettelin H."/>
            <person name="Glass J.I."/>
            <person name="Rusch D."/>
            <person name="Podicherti R."/>
            <person name="Tsui H.-C.T."/>
            <person name="Winkler M.E."/>
        </authorList>
    </citation>
    <scope>NUCLEOTIDE SEQUENCE</scope>
</reference>
<organism evidence="3">
    <name type="scientific">marine metagenome</name>
    <dbReference type="NCBI Taxonomy" id="408172"/>
    <lineage>
        <taxon>unclassified sequences</taxon>
        <taxon>metagenomes</taxon>
        <taxon>ecological metagenomes</taxon>
    </lineage>
</organism>
<keyword evidence="1" id="KW-0238">DNA-binding</keyword>
<accession>A0A383F5J2</accession>
<proteinExistence type="predicted"/>
<gene>
    <name evidence="3" type="ORF">METZ01_LOCUS517093</name>
</gene>
<protein>
    <recommendedName>
        <fullName evidence="2">Core-binding (CB) domain-containing protein</fullName>
    </recommendedName>
</protein>
<dbReference type="EMBL" id="UINC01231629">
    <property type="protein sequence ID" value="SVE64239.1"/>
    <property type="molecule type" value="Genomic_DNA"/>
</dbReference>
<dbReference type="InterPro" id="IPR011010">
    <property type="entry name" value="DNA_brk_join_enz"/>
</dbReference>
<dbReference type="SUPFAM" id="SSF56349">
    <property type="entry name" value="DNA breaking-rejoining enzymes"/>
    <property type="match status" value="1"/>
</dbReference>
<dbReference type="InterPro" id="IPR010998">
    <property type="entry name" value="Integrase_recombinase_N"/>
</dbReference>
<feature type="non-terminal residue" evidence="3">
    <location>
        <position position="1"/>
    </location>
</feature>
<dbReference type="Gene3D" id="1.10.150.130">
    <property type="match status" value="1"/>
</dbReference>
<evidence type="ECO:0000313" key="3">
    <source>
        <dbReference type="EMBL" id="SVE64239.1"/>
    </source>
</evidence>
<dbReference type="InterPro" id="IPR044068">
    <property type="entry name" value="CB"/>
</dbReference>
<evidence type="ECO:0000259" key="2">
    <source>
        <dbReference type="PROSITE" id="PS51900"/>
    </source>
</evidence>
<feature type="non-terminal residue" evidence="3">
    <location>
        <position position="228"/>
    </location>
</feature>
<dbReference type="AlphaFoldDB" id="A0A383F5J2"/>
<dbReference type="GO" id="GO:0003677">
    <property type="term" value="F:DNA binding"/>
    <property type="evidence" value="ECO:0007669"/>
    <property type="project" value="UniProtKB-KW"/>
</dbReference>
<sequence length="228" mass="26483">RPLFSYLSQVVTIIMPHMGQMEAIIMATIFTRTNKAGNVRYFGNIQINGKRVRKYLGTSKRVAQQALSELEYSLRFEVENNDNRNNKVTFQQASISFLRDIELKGISDGHIYVIMGKLKVFNNFLMHNNISLLSDVKITDAHNFIIKRTKVRLTNKYNSAEDDHSPGLKSVTLNKDIQRLKRFFNYCIDMEWIDRNPFRAVKPFKVKSNGQRYHFTPDQLELIMAQAG</sequence>
<name>A0A383F5J2_9ZZZZ</name>
<dbReference type="PROSITE" id="PS51900">
    <property type="entry name" value="CB"/>
    <property type="match status" value="1"/>
</dbReference>
<evidence type="ECO:0000256" key="1">
    <source>
        <dbReference type="ARBA" id="ARBA00023125"/>
    </source>
</evidence>